<feature type="transmembrane region" description="Helical" evidence="8">
    <location>
        <begin position="338"/>
        <end position="360"/>
    </location>
</feature>
<evidence type="ECO:0000256" key="3">
    <source>
        <dbReference type="ARBA" id="ARBA00022448"/>
    </source>
</evidence>
<comment type="caution">
    <text evidence="10">The sequence shown here is derived from an EMBL/GenBank/DDBJ whole genome shotgun (WGS) entry which is preliminary data.</text>
</comment>
<keyword evidence="6" id="KW-0406">Ion transport</keyword>
<dbReference type="InterPro" id="IPR027469">
    <property type="entry name" value="Cation_efflux_TMD_sf"/>
</dbReference>
<evidence type="ECO:0000256" key="5">
    <source>
        <dbReference type="ARBA" id="ARBA00022989"/>
    </source>
</evidence>
<keyword evidence="3" id="KW-0813">Transport</keyword>
<feature type="transmembrane region" description="Helical" evidence="8">
    <location>
        <begin position="103"/>
        <end position="121"/>
    </location>
</feature>
<dbReference type="GO" id="GO:0016020">
    <property type="term" value="C:membrane"/>
    <property type="evidence" value="ECO:0007669"/>
    <property type="project" value="UniProtKB-SubCell"/>
</dbReference>
<evidence type="ECO:0000256" key="7">
    <source>
        <dbReference type="ARBA" id="ARBA00023136"/>
    </source>
</evidence>
<dbReference type="STRING" id="67003.A0A1X0P593"/>
<dbReference type="GO" id="GO:0005794">
    <property type="term" value="C:Golgi apparatus"/>
    <property type="evidence" value="ECO:0007669"/>
    <property type="project" value="TreeGrafter"/>
</dbReference>
<dbReference type="OrthoDB" id="78669at2759"/>
<feature type="transmembrane region" description="Helical" evidence="8">
    <location>
        <begin position="16"/>
        <end position="36"/>
    </location>
</feature>
<dbReference type="AlphaFoldDB" id="A0A1X0P593"/>
<feature type="transmembrane region" description="Helical" evidence="8">
    <location>
        <begin position="247"/>
        <end position="264"/>
    </location>
</feature>
<gene>
    <name evidence="10" type="ORF">TM35_000053150</name>
</gene>
<dbReference type="InterPro" id="IPR045316">
    <property type="entry name" value="Msc2-like"/>
</dbReference>
<dbReference type="GO" id="GO:0006882">
    <property type="term" value="P:intracellular zinc ion homeostasis"/>
    <property type="evidence" value="ECO:0007669"/>
    <property type="project" value="InterPro"/>
</dbReference>
<dbReference type="EMBL" id="NBCO01000005">
    <property type="protein sequence ID" value="ORC91719.1"/>
    <property type="molecule type" value="Genomic_DNA"/>
</dbReference>
<dbReference type="GO" id="GO:0005385">
    <property type="term" value="F:zinc ion transmembrane transporter activity"/>
    <property type="evidence" value="ECO:0007669"/>
    <property type="project" value="InterPro"/>
</dbReference>
<dbReference type="Pfam" id="PF01545">
    <property type="entry name" value="Cation_efflux"/>
    <property type="match status" value="1"/>
</dbReference>
<feature type="transmembrane region" description="Helical" evidence="8">
    <location>
        <begin position="409"/>
        <end position="431"/>
    </location>
</feature>
<organism evidence="10 11">
    <name type="scientific">Trypanosoma theileri</name>
    <dbReference type="NCBI Taxonomy" id="67003"/>
    <lineage>
        <taxon>Eukaryota</taxon>
        <taxon>Discoba</taxon>
        <taxon>Euglenozoa</taxon>
        <taxon>Kinetoplastea</taxon>
        <taxon>Metakinetoplastina</taxon>
        <taxon>Trypanosomatida</taxon>
        <taxon>Trypanosomatidae</taxon>
        <taxon>Trypanosoma</taxon>
    </lineage>
</organism>
<reference evidence="10 11" key="1">
    <citation type="submission" date="2017-03" db="EMBL/GenBank/DDBJ databases">
        <title>An alternative strategy for trypanosome survival in the mammalian bloodstream revealed through genome and transcriptome analysis of the ubiquitous bovine parasite Trypanosoma (Megatrypanum) theileri.</title>
        <authorList>
            <person name="Kelly S."/>
            <person name="Ivens A."/>
            <person name="Mott A."/>
            <person name="O'Neill E."/>
            <person name="Emms D."/>
            <person name="Macleod O."/>
            <person name="Voorheis P."/>
            <person name="Matthews J."/>
            <person name="Matthews K."/>
            <person name="Carrington M."/>
        </authorList>
    </citation>
    <scope>NUCLEOTIDE SEQUENCE [LARGE SCALE GENOMIC DNA]</scope>
    <source>
        <strain evidence="10">Edinburgh</strain>
    </source>
</reference>
<keyword evidence="11" id="KW-1185">Reference proteome</keyword>
<evidence type="ECO:0000256" key="6">
    <source>
        <dbReference type="ARBA" id="ARBA00023065"/>
    </source>
</evidence>
<feature type="domain" description="Cation efflux protein transmembrane" evidence="9">
    <location>
        <begin position="306"/>
        <end position="509"/>
    </location>
</feature>
<dbReference type="VEuPathDB" id="TriTrypDB:TM35_000053150"/>
<feature type="transmembrane region" description="Helical" evidence="8">
    <location>
        <begin position="372"/>
        <end position="393"/>
    </location>
</feature>
<evidence type="ECO:0000256" key="4">
    <source>
        <dbReference type="ARBA" id="ARBA00022692"/>
    </source>
</evidence>
<keyword evidence="7 8" id="KW-0472">Membrane</keyword>
<dbReference type="Proteomes" id="UP000192257">
    <property type="component" value="Unassembled WGS sequence"/>
</dbReference>
<evidence type="ECO:0000256" key="2">
    <source>
        <dbReference type="ARBA" id="ARBA00008873"/>
    </source>
</evidence>
<evidence type="ECO:0000259" key="9">
    <source>
        <dbReference type="Pfam" id="PF01545"/>
    </source>
</evidence>
<dbReference type="PANTHER" id="PTHR45755:SF4">
    <property type="entry name" value="ZINC TRANSPORTER 7"/>
    <property type="match status" value="1"/>
</dbReference>
<comment type="similarity">
    <text evidence="2">Belongs to the cation diffusion facilitator (CDF) transporter (TC 2.A.4) family. SLC30A subfamily.</text>
</comment>
<accession>A0A1X0P593</accession>
<dbReference type="Gene3D" id="1.20.1510.10">
    <property type="entry name" value="Cation efflux protein transmembrane domain"/>
    <property type="match status" value="1"/>
</dbReference>
<keyword evidence="5 8" id="KW-1133">Transmembrane helix</keyword>
<feature type="transmembrane region" description="Helical" evidence="8">
    <location>
        <begin position="452"/>
        <end position="474"/>
    </location>
</feature>
<keyword evidence="4 8" id="KW-0812">Transmembrane</keyword>
<dbReference type="PANTHER" id="PTHR45755">
    <property type="match status" value="1"/>
</dbReference>
<dbReference type="SUPFAM" id="SSF161111">
    <property type="entry name" value="Cation efflux protein transmembrane domain-like"/>
    <property type="match status" value="1"/>
</dbReference>
<feature type="transmembrane region" description="Helical" evidence="8">
    <location>
        <begin position="127"/>
        <end position="147"/>
    </location>
</feature>
<feature type="transmembrane region" description="Helical" evidence="8">
    <location>
        <begin position="216"/>
        <end position="235"/>
    </location>
</feature>
<dbReference type="RefSeq" id="XP_028885785.1">
    <property type="nucleotide sequence ID" value="XM_029022970.1"/>
</dbReference>
<comment type="subcellular location">
    <subcellularLocation>
        <location evidence="1">Membrane</location>
        <topology evidence="1">Multi-pass membrane protein</topology>
    </subcellularLocation>
</comment>
<dbReference type="GeneID" id="39982750"/>
<evidence type="ECO:0000256" key="1">
    <source>
        <dbReference type="ARBA" id="ARBA00004141"/>
    </source>
</evidence>
<evidence type="ECO:0000313" key="10">
    <source>
        <dbReference type="EMBL" id="ORC91719.1"/>
    </source>
</evidence>
<dbReference type="NCBIfam" id="TIGR01297">
    <property type="entry name" value="CDF"/>
    <property type="match status" value="1"/>
</dbReference>
<name>A0A1X0P593_9TRYP</name>
<feature type="transmembrane region" description="Helical" evidence="8">
    <location>
        <begin position="306"/>
        <end position="326"/>
    </location>
</feature>
<sequence>MSLMSIGFVLSNTPVHTLWVGCFVVLGEALALLFRLRETVKDAYQWKFFYLYGIILRGTLRAFFYSALLYTVKEIGSMRCILLCSAFTLEMSYIRDGILKRQAFFALLIICSILLIFWSSLHEISVNFYVLVFNILSLSLSTLAINISESVYSNVHNSWLGIFERVVASIELAFCSWLGTSNKNTLTSPYPWIIFPVISLLSGCGKSLYDSRFRETVIPASMIGILIFYIFTGILNIRYREIEGGDFFALISGVIILIASFKSLKSEFLLPSMETSVPFAQTRKKSSGFIVNAIKYLTLNERERKLLIYLLLTMGVMLLELIYGIVANSLGLISDAFHMMLDSASIAIGLFAAFASSLPCEKKTHPFGYARYEVLGGFINAVLLLFVALYVVLESVERLFCPPEIDAPYLIHVSVIGLLVNIVGVVFFHEAHGHSHSHGGCSHPVDHNLRGVYLHILADLLGSVSVMISSILIAVTGLRIADPLCSVLSSAFIAISAFPLLQETGKVLLLSGEPYDQEKFFNNTVRSIKKIPGVNTVGSLCAWTHSTAPRELTCCAVRVSAQSGVSHQTVRRLVKQCLRNILSAETGAHRIRVFVHIE</sequence>
<proteinExistence type="inferred from homology"/>
<dbReference type="InterPro" id="IPR058533">
    <property type="entry name" value="Cation_efflux_TM"/>
</dbReference>
<feature type="transmembrane region" description="Helical" evidence="8">
    <location>
        <begin position="191"/>
        <end position="209"/>
    </location>
</feature>
<feature type="transmembrane region" description="Helical" evidence="8">
    <location>
        <begin position="48"/>
        <end position="70"/>
    </location>
</feature>
<dbReference type="InterPro" id="IPR002524">
    <property type="entry name" value="Cation_efflux"/>
</dbReference>
<protein>
    <submittedName>
        <fullName evidence="10">Putative cation transporter protein</fullName>
    </submittedName>
</protein>
<evidence type="ECO:0000313" key="11">
    <source>
        <dbReference type="Proteomes" id="UP000192257"/>
    </source>
</evidence>
<evidence type="ECO:0000256" key="8">
    <source>
        <dbReference type="SAM" id="Phobius"/>
    </source>
</evidence>